<dbReference type="InterPro" id="IPR029062">
    <property type="entry name" value="Class_I_gatase-like"/>
</dbReference>
<dbReference type="InterPro" id="IPR013739">
    <property type="entry name" value="Beta_galactosidase_C"/>
</dbReference>
<reference evidence="11" key="1">
    <citation type="journal article" date="2019" name="Int. J. Syst. Evol. Microbiol.">
        <title>The Global Catalogue of Microorganisms (GCM) 10K type strain sequencing project: providing services to taxonomists for standard genome sequencing and annotation.</title>
        <authorList>
            <consortium name="The Broad Institute Genomics Platform"/>
            <consortium name="The Broad Institute Genome Sequencing Center for Infectious Disease"/>
            <person name="Wu L."/>
            <person name="Ma J."/>
        </authorList>
    </citation>
    <scope>NUCLEOTIDE SEQUENCE [LARGE SCALE GENOMIC DNA]</scope>
    <source>
        <strain evidence="11">JCM 13249</strain>
    </source>
</reference>
<dbReference type="PANTHER" id="PTHR36447">
    <property type="entry name" value="BETA-GALACTOSIDASE GANA"/>
    <property type="match status" value="1"/>
</dbReference>
<evidence type="ECO:0000259" key="8">
    <source>
        <dbReference type="Pfam" id="PF08532"/>
    </source>
</evidence>
<dbReference type="Pfam" id="PF08533">
    <property type="entry name" value="Glyco_hydro_42C"/>
    <property type="match status" value="1"/>
</dbReference>
<evidence type="ECO:0000256" key="5">
    <source>
        <dbReference type="ARBA" id="ARBA00023295"/>
    </source>
</evidence>
<evidence type="ECO:0000256" key="1">
    <source>
        <dbReference type="ARBA" id="ARBA00001412"/>
    </source>
</evidence>
<evidence type="ECO:0000313" key="11">
    <source>
        <dbReference type="Proteomes" id="UP001500655"/>
    </source>
</evidence>
<dbReference type="Pfam" id="PF08532">
    <property type="entry name" value="Glyco_hydro_42M"/>
    <property type="match status" value="1"/>
</dbReference>
<evidence type="ECO:0000256" key="3">
    <source>
        <dbReference type="ARBA" id="ARBA00012756"/>
    </source>
</evidence>
<sequence length="685" mass="75220">MRFGHSPATLDTTLDAVPGAAPAQWPRRPAGIAYGGDYNPEQWPEEVWAEDVALMREAGVNLVSVGIFAWAMVEPEEGRYTFDWLDRLLDLLHAAEIAVDLGTPTAAPPSWFLHRHPHVRPVTRDGQVLGSGGRQSFCPSSPEYAAAAERVTTQLARRYATHPAVVLWHVNNEYGAPVGECYCAVSAAAFRDWLRARYRDLDALNEAWGTTFWSQRYGDWSEIDAPRTAATVVNPAQRLDFARFTSDALLDNYRRERDILHRLAPGIPVTTNFQLANCKALDYWRWATEVDVVSNDHYLQAERADNHVELAMCADLTRSVAAGRPWLLMEHSTSAVNWQARNIAKRPGEMRRNSLAHVARGADAVLFFQWRAGRRGAEKFHSAMLPHGGTGTRIWREVVDLGLDLSALRPLRGTRVSADVAIVWDWAAWWALELEWRPSVDLTYRERIEAYYGQLWRDHLTVDFVHPEGDLGAYPLVVVPSLYLTTPAAAANLRAYVDGGGSVVVSYFSGIVDADDAVYPGAYPGALRDLLGLEVEEFLPLREGERVRLSDGTVGDVWAEDVRLAGATAVATYVDGPAAGGPAITHHRFGAGHAWYVSTRAHGEDLRGVLRNAYAGVGLMPPAGIPDDVEVVRRTGPDASYTVIINHRADAATVAVTGMELLTGEPCPGSVTVPAGGVRVVASSR</sequence>
<feature type="domain" description="Glycoside hydrolase family 42 N-terminal" evidence="7">
    <location>
        <begin position="37"/>
        <end position="406"/>
    </location>
</feature>
<dbReference type="SUPFAM" id="SSF51445">
    <property type="entry name" value="(Trans)glycosidases"/>
    <property type="match status" value="1"/>
</dbReference>
<dbReference type="EMBL" id="BAAALS010000004">
    <property type="protein sequence ID" value="GAA1742734.1"/>
    <property type="molecule type" value="Genomic_DNA"/>
</dbReference>
<evidence type="ECO:0000256" key="4">
    <source>
        <dbReference type="ARBA" id="ARBA00022801"/>
    </source>
</evidence>
<dbReference type="InterPro" id="IPR003476">
    <property type="entry name" value="Glyco_hydro_42"/>
</dbReference>
<comment type="similarity">
    <text evidence="2 6">Belongs to the glycosyl hydrolase 42 family.</text>
</comment>
<keyword evidence="4 6" id="KW-0378">Hydrolase</keyword>
<dbReference type="InterPro" id="IPR017853">
    <property type="entry name" value="GH"/>
</dbReference>
<accession>A0ABP4W1Z5</accession>
<evidence type="ECO:0000256" key="6">
    <source>
        <dbReference type="PIRNR" id="PIRNR001084"/>
    </source>
</evidence>
<gene>
    <name evidence="10" type="ORF">GCM10009681_11990</name>
</gene>
<evidence type="ECO:0000259" key="7">
    <source>
        <dbReference type="Pfam" id="PF02449"/>
    </source>
</evidence>
<feature type="domain" description="Beta-galactosidase C-terminal" evidence="9">
    <location>
        <begin position="628"/>
        <end position="681"/>
    </location>
</feature>
<dbReference type="SUPFAM" id="SSF52317">
    <property type="entry name" value="Class I glutamine amidotransferase-like"/>
    <property type="match status" value="1"/>
</dbReference>
<keyword evidence="11" id="KW-1185">Reference proteome</keyword>
<dbReference type="PANTHER" id="PTHR36447:SF1">
    <property type="entry name" value="BETA-GALACTOSIDASE GANA"/>
    <property type="match status" value="1"/>
</dbReference>
<organism evidence="10 11">
    <name type="scientific">Luedemannella helvata</name>
    <dbReference type="NCBI Taxonomy" id="349315"/>
    <lineage>
        <taxon>Bacteria</taxon>
        <taxon>Bacillati</taxon>
        <taxon>Actinomycetota</taxon>
        <taxon>Actinomycetes</taxon>
        <taxon>Micromonosporales</taxon>
        <taxon>Micromonosporaceae</taxon>
        <taxon>Luedemannella</taxon>
    </lineage>
</organism>
<evidence type="ECO:0000259" key="9">
    <source>
        <dbReference type="Pfam" id="PF08533"/>
    </source>
</evidence>
<dbReference type="Proteomes" id="UP001500655">
    <property type="component" value="Unassembled WGS sequence"/>
</dbReference>
<feature type="domain" description="Beta-galactosidase trimerisation" evidence="8">
    <location>
        <begin position="418"/>
        <end position="614"/>
    </location>
</feature>
<dbReference type="Gene3D" id="2.60.40.1180">
    <property type="entry name" value="Golgi alpha-mannosidase II"/>
    <property type="match status" value="1"/>
</dbReference>
<name>A0ABP4W1Z5_9ACTN</name>
<dbReference type="Pfam" id="PF02449">
    <property type="entry name" value="Glyco_hydro_42"/>
    <property type="match status" value="1"/>
</dbReference>
<dbReference type="PIRSF" id="PIRSF001084">
    <property type="entry name" value="B-galactosidase"/>
    <property type="match status" value="1"/>
</dbReference>
<protein>
    <recommendedName>
        <fullName evidence="3 6">Beta-galactosidase</fullName>
        <shortName evidence="6">Beta-gal</shortName>
        <ecNumber evidence="3 6">3.2.1.23</ecNumber>
    </recommendedName>
</protein>
<comment type="caution">
    <text evidence="10">The sequence shown here is derived from an EMBL/GenBank/DDBJ whole genome shotgun (WGS) entry which is preliminary data.</text>
</comment>
<dbReference type="CDD" id="cd03143">
    <property type="entry name" value="A4_beta-galactosidase_middle_domain"/>
    <property type="match status" value="1"/>
</dbReference>
<keyword evidence="5 6" id="KW-0326">Glycosidase</keyword>
<dbReference type="Gene3D" id="3.20.20.80">
    <property type="entry name" value="Glycosidases"/>
    <property type="match status" value="1"/>
</dbReference>
<comment type="catalytic activity">
    <reaction evidence="1 6">
        <text>Hydrolysis of terminal non-reducing beta-D-galactose residues in beta-D-galactosides.</text>
        <dbReference type="EC" id="3.2.1.23"/>
    </reaction>
</comment>
<dbReference type="InterPro" id="IPR013529">
    <property type="entry name" value="Glyco_hydro_42_N"/>
</dbReference>
<evidence type="ECO:0000313" key="10">
    <source>
        <dbReference type="EMBL" id="GAA1742734.1"/>
    </source>
</evidence>
<dbReference type="InterPro" id="IPR013780">
    <property type="entry name" value="Glyco_hydro_b"/>
</dbReference>
<evidence type="ECO:0000256" key="2">
    <source>
        <dbReference type="ARBA" id="ARBA00005940"/>
    </source>
</evidence>
<dbReference type="InterPro" id="IPR013738">
    <property type="entry name" value="Beta_galactosidase_Trimer"/>
</dbReference>
<proteinExistence type="inferred from homology"/>
<dbReference type="Gene3D" id="3.40.50.880">
    <property type="match status" value="1"/>
</dbReference>
<dbReference type="EC" id="3.2.1.23" evidence="3 6"/>